<comment type="similarity">
    <text evidence="3 10">Belongs to the PRM1 family.</text>
</comment>
<evidence type="ECO:0000313" key="12">
    <source>
        <dbReference type="EMBL" id="KAK5072354.1"/>
    </source>
</evidence>
<comment type="subcellular location">
    <subcellularLocation>
        <location evidence="2 10">Cell membrane</location>
        <topology evidence="2 10">Multi-pass membrane protein</topology>
    </subcellularLocation>
</comment>
<dbReference type="PANTHER" id="PTHR31030">
    <property type="entry name" value="PLASMA MEMBRANE FUSION PROTEIN PRM1"/>
    <property type="match status" value="1"/>
</dbReference>
<keyword evidence="4 10" id="KW-1003">Cell membrane</keyword>
<keyword evidence="5 10" id="KW-0812">Transmembrane</keyword>
<feature type="transmembrane region" description="Helical" evidence="10">
    <location>
        <begin position="699"/>
        <end position="725"/>
    </location>
</feature>
<organism evidence="12 13">
    <name type="scientific">Lithohypha guttulata</name>
    <dbReference type="NCBI Taxonomy" id="1690604"/>
    <lineage>
        <taxon>Eukaryota</taxon>
        <taxon>Fungi</taxon>
        <taxon>Dikarya</taxon>
        <taxon>Ascomycota</taxon>
        <taxon>Pezizomycotina</taxon>
        <taxon>Eurotiomycetes</taxon>
        <taxon>Chaetothyriomycetidae</taxon>
        <taxon>Chaetothyriales</taxon>
        <taxon>Trichomeriaceae</taxon>
        <taxon>Lithohypha</taxon>
    </lineage>
</organism>
<dbReference type="PANTHER" id="PTHR31030:SF1">
    <property type="entry name" value="PLASMA MEMBRANE FUSION PROTEIN PRM1"/>
    <property type="match status" value="1"/>
</dbReference>
<dbReference type="EMBL" id="JAVRRG010000323">
    <property type="protein sequence ID" value="KAK5072354.1"/>
    <property type="molecule type" value="Genomic_DNA"/>
</dbReference>
<feature type="transmembrane region" description="Helical" evidence="10">
    <location>
        <begin position="416"/>
        <end position="434"/>
    </location>
</feature>
<dbReference type="InterPro" id="IPR026777">
    <property type="entry name" value="PRM1"/>
</dbReference>
<sequence>MRQLHSGIPEMTSDGSDYVWDSRMVLKHSNIMFKPNRSLQVPAVASWLCVGDNGMRSILLYNPVAYYNSFDFLLTESSQPQIIQRRTIAMPLPAYLAGHAPSMPAGSHEMREFYSNQGPPRSSPHTAPSVTPYLGLRARLSQVWINRWTILLLLVLARTLIAIRDLDGNLSSARREALSACSSVEDMGSAMASMPHYMSQGVNELTASGIERSVNGLYAMTTMSVTAVEEIVVFVINLLTSTYLCLITLVVRGSLHAVLGVIEDANDKLKGIVDGLGDDIAKVIGGVDDALDKVKDALSGISGVFGKDVKIPDVDLTKQIDAVKNIKLPDGLDEDLQKLDKSIPTFEQVQDFTNTAIRTPFELLKTAINDSLGVYNFDRSLFPVPQKEQLTFCSDDGGINGFFDSLVKLIYDAKKIFLVVIIVAAVAVCIPMAYREVRRWRLMQDRSRLVGSSAHDALDVVYIVSRPHTSGFGIKLSRKLKSLRRQSLIRWVVAYATTEAALFVLALGIAGLFTCLCQFILLKELEKQVPQLTNQVGDFADKVVFQLNNASEQWALSTNDVMIQKQNDINDEMLGWVNTSVDAINDTLNTFVRETTNVLNATFGGTILYDPVKEVFNCLIGLKIAGIQKALTWIEDHAHVSFPLMPNDTFSLGAVASIAGDQNADQSFLATPGDAASDKISSAIVRVTNSLYDGIKTEAIISAFITLLWFAIVLIGIVRAILLWFGRDKTRGEGGAPNLDAVSPTNAHPSISLPINFTSDNQDQYKSTNMHNVSLHDKRHTPAEPAPNYSREDPFGDDKRADLGYNTHPQPGRPLTERASYYGDSKT</sequence>
<evidence type="ECO:0000256" key="3">
    <source>
        <dbReference type="ARBA" id="ARBA00010780"/>
    </source>
</evidence>
<keyword evidence="8 10" id="KW-0472">Membrane</keyword>
<feature type="compositionally biased region" description="Polar residues" evidence="11">
    <location>
        <begin position="114"/>
        <end position="128"/>
    </location>
</feature>
<reference evidence="12 13" key="1">
    <citation type="submission" date="2023-08" db="EMBL/GenBank/DDBJ databases">
        <title>Black Yeasts Isolated from many extreme environments.</title>
        <authorList>
            <person name="Coleine C."/>
            <person name="Stajich J.E."/>
            <person name="Selbmann L."/>
        </authorList>
    </citation>
    <scope>NUCLEOTIDE SEQUENCE [LARGE SCALE GENOMIC DNA]</scope>
    <source>
        <strain evidence="12 13">CCFEE 5885</strain>
    </source>
</reference>
<comment type="caution">
    <text evidence="12">The sequence shown here is derived from an EMBL/GenBank/DDBJ whole genome shotgun (WGS) entry which is preliminary data.</text>
</comment>
<evidence type="ECO:0000256" key="10">
    <source>
        <dbReference type="RuleBase" id="RU366035"/>
    </source>
</evidence>
<evidence type="ECO:0000256" key="11">
    <source>
        <dbReference type="SAM" id="MobiDB-lite"/>
    </source>
</evidence>
<evidence type="ECO:0000256" key="1">
    <source>
        <dbReference type="ARBA" id="ARBA00002512"/>
    </source>
</evidence>
<proteinExistence type="inferred from homology"/>
<evidence type="ECO:0000256" key="9">
    <source>
        <dbReference type="ARBA" id="ARBA00023180"/>
    </source>
</evidence>
<dbReference type="Proteomes" id="UP001345013">
    <property type="component" value="Unassembled WGS sequence"/>
</dbReference>
<evidence type="ECO:0000256" key="8">
    <source>
        <dbReference type="ARBA" id="ARBA00023136"/>
    </source>
</evidence>
<feature type="transmembrane region" description="Helical" evidence="10">
    <location>
        <begin position="488"/>
        <end position="513"/>
    </location>
</feature>
<comment type="function">
    <text evidence="1 10">Involved in cell fusion during mating by stabilizing the plasma membrane fusion event.</text>
</comment>
<keyword evidence="7 10" id="KW-1133">Transmembrane helix</keyword>
<keyword evidence="6 10" id="KW-0184">Conjugation</keyword>
<accession>A0ABR0JU06</accession>
<evidence type="ECO:0000256" key="4">
    <source>
        <dbReference type="ARBA" id="ARBA00022475"/>
    </source>
</evidence>
<comment type="caution">
    <text evidence="10">Lacks conserved residue(s) required for the propagation of feature annotation.</text>
</comment>
<evidence type="ECO:0000256" key="7">
    <source>
        <dbReference type="ARBA" id="ARBA00022989"/>
    </source>
</evidence>
<protein>
    <recommendedName>
        <fullName evidence="10">Plasma membrane fusion protein PRM1</fullName>
    </recommendedName>
</protein>
<keyword evidence="9" id="KW-0325">Glycoprotein</keyword>
<feature type="region of interest" description="Disordered" evidence="11">
    <location>
        <begin position="109"/>
        <end position="128"/>
    </location>
</feature>
<feature type="region of interest" description="Disordered" evidence="11">
    <location>
        <begin position="771"/>
        <end position="827"/>
    </location>
</feature>
<keyword evidence="13" id="KW-1185">Reference proteome</keyword>
<evidence type="ECO:0000256" key="6">
    <source>
        <dbReference type="ARBA" id="ARBA00022971"/>
    </source>
</evidence>
<gene>
    <name evidence="12" type="primary">PRM1</name>
    <name evidence="12" type="ORF">LTR24_010409</name>
</gene>
<evidence type="ECO:0000256" key="2">
    <source>
        <dbReference type="ARBA" id="ARBA00004651"/>
    </source>
</evidence>
<feature type="compositionally biased region" description="Basic and acidic residues" evidence="11">
    <location>
        <begin position="790"/>
        <end position="802"/>
    </location>
</feature>
<name>A0ABR0JU06_9EURO</name>
<evidence type="ECO:0000313" key="13">
    <source>
        <dbReference type="Proteomes" id="UP001345013"/>
    </source>
</evidence>
<evidence type="ECO:0000256" key="5">
    <source>
        <dbReference type="ARBA" id="ARBA00022692"/>
    </source>
</evidence>